<keyword evidence="12" id="KW-1185">Reference proteome</keyword>
<feature type="binding site" evidence="9">
    <location>
        <position position="168"/>
    </location>
    <ligand>
        <name>[2Fe-2S] cluster</name>
        <dbReference type="ChEBI" id="CHEBI:190135"/>
    </ligand>
</feature>
<dbReference type="CDD" id="cd03064">
    <property type="entry name" value="TRX_Fd_NuoE"/>
    <property type="match status" value="1"/>
</dbReference>
<dbReference type="GO" id="GO:0006120">
    <property type="term" value="P:mitochondrial electron transport, NADH to ubiquinone"/>
    <property type="evidence" value="ECO:0007669"/>
    <property type="project" value="UniProtKB-ARBA"/>
</dbReference>
<proteinExistence type="inferred from homology"/>
<dbReference type="Proteomes" id="UP000243876">
    <property type="component" value="Unassembled WGS sequence"/>
</dbReference>
<evidence type="ECO:0000256" key="9">
    <source>
        <dbReference type="PIRSR" id="PIRSR000216-1"/>
    </source>
</evidence>
<evidence type="ECO:0000256" key="6">
    <source>
        <dbReference type="ARBA" id="ARBA00023014"/>
    </source>
</evidence>
<dbReference type="InterPro" id="IPR041921">
    <property type="entry name" value="NuoE_N"/>
</dbReference>
<dbReference type="NCBIfam" id="TIGR01958">
    <property type="entry name" value="nuoE_fam"/>
    <property type="match status" value="1"/>
</dbReference>
<evidence type="ECO:0000256" key="4">
    <source>
        <dbReference type="ARBA" id="ARBA00022967"/>
    </source>
</evidence>
<dbReference type="PIRSF" id="PIRSF000216">
    <property type="entry name" value="NADH_DH_24kDa"/>
    <property type="match status" value="1"/>
</dbReference>
<evidence type="ECO:0000256" key="1">
    <source>
        <dbReference type="ARBA" id="ARBA00010643"/>
    </source>
</evidence>
<dbReference type="GO" id="GO:0008137">
    <property type="term" value="F:NADH dehydrogenase (ubiquinone) activity"/>
    <property type="evidence" value="ECO:0007669"/>
    <property type="project" value="UniProtKB-ARBA"/>
</dbReference>
<comment type="cofactor">
    <cofactor evidence="9">
        <name>[2Fe-2S] cluster</name>
        <dbReference type="ChEBI" id="CHEBI:190135"/>
    </cofactor>
    <text evidence="9">Binds 1 [2Fe-2S] cluster.</text>
</comment>
<evidence type="ECO:0000256" key="10">
    <source>
        <dbReference type="SAM" id="MobiDB-lite"/>
    </source>
</evidence>
<feature type="binding site" evidence="9">
    <location>
        <position position="126"/>
    </location>
    <ligand>
        <name>[2Fe-2S] cluster</name>
        <dbReference type="ChEBI" id="CHEBI:190135"/>
    </ligand>
</feature>
<feature type="region of interest" description="Disordered" evidence="10">
    <location>
        <begin position="199"/>
        <end position="238"/>
    </location>
</feature>
<dbReference type="PROSITE" id="PS01099">
    <property type="entry name" value="COMPLEX1_24K"/>
    <property type="match status" value="1"/>
</dbReference>
<dbReference type="GO" id="GO:0005743">
    <property type="term" value="C:mitochondrial inner membrane"/>
    <property type="evidence" value="ECO:0007669"/>
    <property type="project" value="UniProtKB-ARBA"/>
</dbReference>
<dbReference type="GO" id="GO:0046872">
    <property type="term" value="F:metal ion binding"/>
    <property type="evidence" value="ECO:0007669"/>
    <property type="project" value="UniProtKB-KW"/>
</dbReference>
<dbReference type="SUPFAM" id="SSF52833">
    <property type="entry name" value="Thioredoxin-like"/>
    <property type="match status" value="1"/>
</dbReference>
<dbReference type="GO" id="GO:0098796">
    <property type="term" value="C:membrane protein complex"/>
    <property type="evidence" value="ECO:0007669"/>
    <property type="project" value="UniProtKB-ARBA"/>
</dbReference>
<keyword evidence="6 9" id="KW-0411">Iron-sulfur</keyword>
<dbReference type="Gene3D" id="3.40.30.10">
    <property type="entry name" value="Glutaredoxin"/>
    <property type="match status" value="1"/>
</dbReference>
<organism evidence="11 12">
    <name type="scientific">Sporidiobolus salmonicolor</name>
    <name type="common">Yeast-like fungus</name>
    <name type="synonym">Sporobolomyces salmonicolor</name>
    <dbReference type="NCBI Taxonomy" id="5005"/>
    <lineage>
        <taxon>Eukaryota</taxon>
        <taxon>Fungi</taxon>
        <taxon>Dikarya</taxon>
        <taxon>Basidiomycota</taxon>
        <taxon>Pucciniomycotina</taxon>
        <taxon>Microbotryomycetes</taxon>
        <taxon>Sporidiobolales</taxon>
        <taxon>Sporidiobolaceae</taxon>
        <taxon>Sporobolomyces</taxon>
    </lineage>
</organism>
<sequence length="238" mass="25890">MQQFARLLARQARSISTSARASSDALVVHRNSAHNNPSIPFALNAENKKVAERIIAKYPPQYKKAAVIPLLEVAQKQNKGWTSISVMNHVAEVLDMPPMRVYEVASFYTIEPVGDHFVQICTTTPCMLGGCGSDKIVDAITGHLGVGLGQTTPDNKFTLLEVECLGACSNAPMVQINDKFYEDLTPETIVKVLDDLAAGKEPKTGPQSGRKGSEPLGPLTALTEEPPTTDQFCLPEWR</sequence>
<evidence type="ECO:0000313" key="12">
    <source>
        <dbReference type="Proteomes" id="UP000243876"/>
    </source>
</evidence>
<keyword evidence="3 9" id="KW-0479">Metal-binding</keyword>
<comment type="similarity">
    <text evidence="1">Belongs to the complex I 24 kDa subunit family.</text>
</comment>
<dbReference type="InterPro" id="IPR002023">
    <property type="entry name" value="NuoE-like"/>
</dbReference>
<dbReference type="FunFam" id="1.10.10.1590:FF:000001">
    <property type="entry name" value="NADH-quinone oxidoreductase subunit E"/>
    <property type="match status" value="1"/>
</dbReference>
<dbReference type="PANTHER" id="PTHR10371">
    <property type="entry name" value="NADH DEHYDROGENASE UBIQUINONE FLAVOPROTEIN 2, MITOCHONDRIAL"/>
    <property type="match status" value="1"/>
</dbReference>
<gene>
    <name evidence="11" type="primary">SPOSA6832_03718</name>
</gene>
<accession>A0A0D6EQV0</accession>
<dbReference type="Gene3D" id="1.10.10.1590">
    <property type="entry name" value="NADH-quinone oxidoreductase subunit E"/>
    <property type="match status" value="1"/>
</dbReference>
<feature type="binding site" evidence="9">
    <location>
        <position position="121"/>
    </location>
    <ligand>
        <name>[2Fe-2S] cluster</name>
        <dbReference type="ChEBI" id="CHEBI:190135"/>
    </ligand>
</feature>
<name>A0A0D6EQV0_SPOSA</name>
<reference evidence="12" key="1">
    <citation type="submission" date="2015-02" db="EMBL/GenBank/DDBJ databases">
        <authorList>
            <person name="Gon?alves P."/>
        </authorList>
    </citation>
    <scope>NUCLEOTIDE SEQUENCE [LARGE SCALE GENOMIC DNA]</scope>
</reference>
<dbReference type="OrthoDB" id="10254187at2759"/>
<evidence type="ECO:0000256" key="7">
    <source>
        <dbReference type="ARBA" id="ARBA00023027"/>
    </source>
</evidence>
<dbReference type="InterPro" id="IPR036249">
    <property type="entry name" value="Thioredoxin-like_sf"/>
</dbReference>
<dbReference type="InterPro" id="IPR042128">
    <property type="entry name" value="NuoE_dom"/>
</dbReference>
<dbReference type="GO" id="GO:1902494">
    <property type="term" value="C:catalytic complex"/>
    <property type="evidence" value="ECO:0007669"/>
    <property type="project" value="UniProtKB-ARBA"/>
</dbReference>
<feature type="binding site" evidence="9">
    <location>
        <position position="164"/>
    </location>
    <ligand>
        <name>[2Fe-2S] cluster</name>
        <dbReference type="ChEBI" id="CHEBI:190135"/>
    </ligand>
</feature>
<evidence type="ECO:0000313" key="11">
    <source>
        <dbReference type="EMBL" id="CEQ41945.1"/>
    </source>
</evidence>
<keyword evidence="4" id="KW-1278">Translocase</keyword>
<comment type="cofactor">
    <cofactor evidence="8">
        <name>[2Fe-2S] cluster</name>
        <dbReference type="ChEBI" id="CHEBI:190135"/>
    </cofactor>
</comment>
<dbReference type="GO" id="GO:0016491">
    <property type="term" value="F:oxidoreductase activity"/>
    <property type="evidence" value="ECO:0007669"/>
    <property type="project" value="InterPro"/>
</dbReference>
<keyword evidence="5 9" id="KW-0408">Iron</keyword>
<dbReference type="EMBL" id="CENE01000019">
    <property type="protein sequence ID" value="CEQ41945.1"/>
    <property type="molecule type" value="Genomic_DNA"/>
</dbReference>
<dbReference type="FunFam" id="3.40.30.10:FF:000022">
    <property type="entry name" value="NADH dehydrogenase flavoprotein 2, mitochondrial"/>
    <property type="match status" value="1"/>
</dbReference>
<feature type="compositionally biased region" description="Low complexity" evidence="10">
    <location>
        <begin position="214"/>
        <end position="229"/>
    </location>
</feature>
<keyword evidence="2 9" id="KW-0001">2Fe-2S</keyword>
<evidence type="ECO:0000256" key="3">
    <source>
        <dbReference type="ARBA" id="ARBA00022723"/>
    </source>
</evidence>
<dbReference type="GO" id="GO:0051537">
    <property type="term" value="F:2 iron, 2 sulfur cluster binding"/>
    <property type="evidence" value="ECO:0007669"/>
    <property type="project" value="UniProtKB-KW"/>
</dbReference>
<dbReference type="PANTHER" id="PTHR10371:SF3">
    <property type="entry name" value="NADH DEHYDROGENASE [UBIQUINONE] FLAVOPROTEIN 2, MITOCHONDRIAL"/>
    <property type="match status" value="1"/>
</dbReference>
<dbReference type="AlphaFoldDB" id="A0A0D6EQV0"/>
<keyword evidence="7" id="KW-0520">NAD</keyword>
<evidence type="ECO:0000256" key="5">
    <source>
        <dbReference type="ARBA" id="ARBA00023004"/>
    </source>
</evidence>
<evidence type="ECO:0000256" key="8">
    <source>
        <dbReference type="ARBA" id="ARBA00034078"/>
    </source>
</evidence>
<evidence type="ECO:0000256" key="2">
    <source>
        <dbReference type="ARBA" id="ARBA00022714"/>
    </source>
</evidence>
<dbReference type="Pfam" id="PF01257">
    <property type="entry name" value="2Fe-2S_thioredx"/>
    <property type="match status" value="1"/>
</dbReference>
<protein>
    <submittedName>
        <fullName evidence="11">SPOSA6832_03718-mRNA-1:cds</fullName>
    </submittedName>
</protein>